<name>A0ABW5W6B2_9PSEU</name>
<accession>A0ABW5W6B2</accession>
<keyword evidence="2" id="KW-1185">Reference proteome</keyword>
<gene>
    <name evidence="1" type="ORF">ACFS2C_08825</name>
</gene>
<proteinExistence type="predicted"/>
<evidence type="ECO:0000313" key="1">
    <source>
        <dbReference type="EMBL" id="MFD2799494.1"/>
    </source>
</evidence>
<dbReference type="EMBL" id="JBHUOF010000008">
    <property type="protein sequence ID" value="MFD2799494.1"/>
    <property type="molecule type" value="Genomic_DNA"/>
</dbReference>
<sequence length="136" mass="14130">MSVTSGEAGEGVEADDPAVRVVRLVHAAQRGEGGEVASAVHAELHDHARHVEDHPVERVQGEQVGQRLPAQVEGQVVDQFLGWDGGVGQQVGEAGADGSLVVGFVRQDPVLGLIVDHVVSLGGAHSWAGARRKSLA</sequence>
<organism evidence="1 2">
    <name type="scientific">Prauserella oleivorans</name>
    <dbReference type="NCBI Taxonomy" id="1478153"/>
    <lineage>
        <taxon>Bacteria</taxon>
        <taxon>Bacillati</taxon>
        <taxon>Actinomycetota</taxon>
        <taxon>Actinomycetes</taxon>
        <taxon>Pseudonocardiales</taxon>
        <taxon>Pseudonocardiaceae</taxon>
        <taxon>Prauserella</taxon>
    </lineage>
</organism>
<dbReference type="Proteomes" id="UP001597478">
    <property type="component" value="Unassembled WGS sequence"/>
</dbReference>
<evidence type="ECO:0000313" key="2">
    <source>
        <dbReference type="Proteomes" id="UP001597478"/>
    </source>
</evidence>
<protein>
    <submittedName>
        <fullName evidence="1">Uncharacterized protein</fullName>
    </submittedName>
</protein>
<comment type="caution">
    <text evidence="1">The sequence shown here is derived from an EMBL/GenBank/DDBJ whole genome shotgun (WGS) entry which is preliminary data.</text>
</comment>
<reference evidence="2" key="1">
    <citation type="journal article" date="2019" name="Int. J. Syst. Evol. Microbiol.">
        <title>The Global Catalogue of Microorganisms (GCM) 10K type strain sequencing project: providing services to taxonomists for standard genome sequencing and annotation.</title>
        <authorList>
            <consortium name="The Broad Institute Genomics Platform"/>
            <consortium name="The Broad Institute Genome Sequencing Center for Infectious Disease"/>
            <person name="Wu L."/>
            <person name="Ma J."/>
        </authorList>
    </citation>
    <scope>NUCLEOTIDE SEQUENCE [LARGE SCALE GENOMIC DNA]</scope>
    <source>
        <strain evidence="2">IBRC-M 10906</strain>
    </source>
</reference>
<dbReference type="RefSeq" id="WP_377389167.1">
    <property type="nucleotide sequence ID" value="NZ_JBHSAN010000015.1"/>
</dbReference>